<reference evidence="1 2" key="1">
    <citation type="submission" date="2022-04" db="EMBL/GenBank/DDBJ databases">
        <authorList>
            <person name="Grouzdev D.S."/>
            <person name="Pantiukh K.S."/>
            <person name="Krutkina M.S."/>
        </authorList>
    </citation>
    <scope>NUCLEOTIDE SEQUENCE [LARGE SCALE GENOMIC DNA]</scope>
    <source>
        <strain evidence="1 2">6x-1</strain>
    </source>
</reference>
<name>A0ABT0DF13_9HYPH</name>
<sequence>MADTNEEASSLSQKVRILEIAVHDLSSAAIRADQVEILARLGVWMALGMLPSTRTRKEEPLDLFHLELAQAYCLTAPRRVGQTDGSDPFADTAQTLCDLAKRAGHTFIDLHRAKGLASSSPERGELIWLMQGATLAVRSARHLHQTQEATRWIAGRLDQSFASTHGVFASQVLDTVDTVVTFVEARFKAFLDKLKTWFRKSTATAMIEAFVAGLPDAEAEAIREAHPRATRSAKSVHRDLFVRSEAEYVALFSFSIDDVCAAGADKDRMAAILDRFAHAFGDLGIEDLKHVHLANPVRGRPLIRLEASAYFCCLPQGLAADMVEGLGRLCAETAPLKKRFEKAKADWLEHKLHSVVVAAFPNADVRHTVKRKDHIDHEERESDVVVLIDKTIIIFEAKSGGIDPAALRGAANSLKGDLSKLLVEPSRQSLRLKQHIESAVAPIALTTASGPLEIDPKFVRNIVRVNILFDTLGPLSAHWPKLKAAGLIPVDEDMAPSMSVFELETVFEALTLQSERCHYLTRRTEIERSARYIADELDLLAFYLETQFNIGEAEFSARDLTLYGKSQAVAVGYSERRAAGTLSFPIPRVAPWRDVLAMLEEQRPVGWTRFAHRLHSVPYDAQREVERGLRRGFAQVARAPGHFFTTGYTVGPVDRRHCLSILIGAPTQLDQDLRYAAETACEQSGQDDVMVLYWQVPRTENVLDFIGVLRRTNLFQDVAPGKASVSRIDR</sequence>
<evidence type="ECO:0008006" key="3">
    <source>
        <dbReference type="Google" id="ProtNLM"/>
    </source>
</evidence>
<dbReference type="Proteomes" id="UP001203284">
    <property type="component" value="Unassembled WGS sequence"/>
</dbReference>
<keyword evidence="2" id="KW-1185">Reference proteome</keyword>
<dbReference type="EMBL" id="JALKCH010000012">
    <property type="protein sequence ID" value="MCK0198551.1"/>
    <property type="molecule type" value="Genomic_DNA"/>
</dbReference>
<accession>A0ABT0DF13</accession>
<gene>
    <name evidence="1" type="ORF">MWN34_16725</name>
</gene>
<dbReference type="RefSeq" id="WP_247030454.1">
    <property type="nucleotide sequence ID" value="NZ_JALKCH010000012.1"/>
</dbReference>
<protein>
    <recommendedName>
        <fullName evidence="3">NERD domain-containing protein</fullName>
    </recommendedName>
</protein>
<organism evidence="1 2">
    <name type="scientific">Ancylobacter crimeensis</name>
    <dbReference type="NCBI Taxonomy" id="2579147"/>
    <lineage>
        <taxon>Bacteria</taxon>
        <taxon>Pseudomonadati</taxon>
        <taxon>Pseudomonadota</taxon>
        <taxon>Alphaproteobacteria</taxon>
        <taxon>Hyphomicrobiales</taxon>
        <taxon>Xanthobacteraceae</taxon>
        <taxon>Ancylobacter</taxon>
    </lineage>
</organism>
<evidence type="ECO:0000313" key="2">
    <source>
        <dbReference type="Proteomes" id="UP001203284"/>
    </source>
</evidence>
<proteinExistence type="predicted"/>
<comment type="caution">
    <text evidence="1">The sequence shown here is derived from an EMBL/GenBank/DDBJ whole genome shotgun (WGS) entry which is preliminary data.</text>
</comment>
<evidence type="ECO:0000313" key="1">
    <source>
        <dbReference type="EMBL" id="MCK0198551.1"/>
    </source>
</evidence>